<evidence type="ECO:0000256" key="6">
    <source>
        <dbReference type="SAM" id="Phobius"/>
    </source>
</evidence>
<dbReference type="GO" id="GO:0005886">
    <property type="term" value="C:plasma membrane"/>
    <property type="evidence" value="ECO:0007669"/>
    <property type="project" value="TreeGrafter"/>
</dbReference>
<name>A0A8T9BLG6_9HELO</name>
<evidence type="ECO:0000256" key="3">
    <source>
        <dbReference type="ARBA" id="ARBA00022989"/>
    </source>
</evidence>
<comment type="subcellular location">
    <subcellularLocation>
        <location evidence="1">Membrane</location>
        <topology evidence="1">Multi-pass membrane protein</topology>
    </subcellularLocation>
</comment>
<feature type="transmembrane region" description="Helical" evidence="6">
    <location>
        <begin position="163"/>
        <end position="182"/>
    </location>
</feature>
<feature type="transmembrane region" description="Helical" evidence="6">
    <location>
        <begin position="218"/>
        <end position="235"/>
    </location>
</feature>
<evidence type="ECO:0000259" key="7">
    <source>
        <dbReference type="PROSITE" id="PS50850"/>
    </source>
</evidence>
<evidence type="ECO:0000256" key="4">
    <source>
        <dbReference type="ARBA" id="ARBA00023136"/>
    </source>
</evidence>
<dbReference type="InterPro" id="IPR036259">
    <property type="entry name" value="MFS_trans_sf"/>
</dbReference>
<dbReference type="GO" id="GO:0022857">
    <property type="term" value="F:transmembrane transporter activity"/>
    <property type="evidence" value="ECO:0007669"/>
    <property type="project" value="InterPro"/>
</dbReference>
<dbReference type="OrthoDB" id="10021397at2759"/>
<feature type="region of interest" description="Disordered" evidence="5">
    <location>
        <begin position="593"/>
        <end position="612"/>
    </location>
</feature>
<dbReference type="InterPro" id="IPR011701">
    <property type="entry name" value="MFS"/>
</dbReference>
<feature type="transmembrane region" description="Helical" evidence="6">
    <location>
        <begin position="255"/>
        <end position="273"/>
    </location>
</feature>
<dbReference type="EMBL" id="QGMF01000118">
    <property type="protein sequence ID" value="TVY19263.1"/>
    <property type="molecule type" value="Genomic_DNA"/>
</dbReference>
<protein>
    <submittedName>
        <fullName evidence="8">Efflux pump roqT</fullName>
    </submittedName>
</protein>
<evidence type="ECO:0000313" key="8">
    <source>
        <dbReference type="EMBL" id="TVY19263.1"/>
    </source>
</evidence>
<sequence length="612" mass="64798">MLLEIGDGKSPTVCVDQVTLETSNSSSFDKDIGDGIDLTKSSLEIQESANDTIQVTSPGQLDSENASNEKDMAVVEAGSAPPPSSELKRPEGVTLWLLTVGLMFSVFIMSLDTSIIATAIPKISTEFHSIDQIGWYTSAYLLPLMALQPTFGKIYSYFDIKTVFLAALLGFEVGSVVCATAKSSVVFIVGRAIAGSSAGAIHSGGMTIIGLTIPLPKISIFLGTLTSMVAVAGLAGPPLGGLFTDVARLTWRFCFWINLPFGGIAATIFLLGFRSPVMKPSKLTFRQKLIEMDITGTVFFVSSMTCLFLALQWGGTNYAWSSSKVWGLLLGSGLLFAAFITLQLHLGERATIPLRIFRNRSLSLSLLTSALLYFGLTVHTFYLPFYFQSAKGTSAASSGLRMLPYIVTFSVTQMVIGSAVTMLGVYLPFMWTGSAIFTIGAGLISSLKTTSDIGHPIGYQILAGYGFGSSMQLCATAVRASVSDRKDIPISSALTIFAPFFGGALAAAVAQNIFRVELVRALQHSAVAGNTTAIVAAGATGGQNVVPVMLKGVVREAYGFAVSKTFLLAVASGGLAFLCTLGIEWKNLKRAAKQDTTEGRGSNETKGVTVSV</sequence>
<dbReference type="InterPro" id="IPR020846">
    <property type="entry name" value="MFS_dom"/>
</dbReference>
<organism evidence="8 9">
    <name type="scientific">Lachnellula arida</name>
    <dbReference type="NCBI Taxonomy" id="1316785"/>
    <lineage>
        <taxon>Eukaryota</taxon>
        <taxon>Fungi</taxon>
        <taxon>Dikarya</taxon>
        <taxon>Ascomycota</taxon>
        <taxon>Pezizomycotina</taxon>
        <taxon>Leotiomycetes</taxon>
        <taxon>Helotiales</taxon>
        <taxon>Lachnaceae</taxon>
        <taxon>Lachnellula</taxon>
    </lineage>
</organism>
<feature type="transmembrane region" description="Helical" evidence="6">
    <location>
        <begin position="188"/>
        <end position="211"/>
    </location>
</feature>
<reference evidence="8 9" key="1">
    <citation type="submission" date="2018-05" db="EMBL/GenBank/DDBJ databases">
        <title>Whole genome sequencing for identification of molecular markers to develop diagnostic detection tools for the regulated plant pathogen Lachnellula willkommii.</title>
        <authorList>
            <person name="Giroux E."/>
            <person name="Bilodeau G."/>
        </authorList>
    </citation>
    <scope>NUCLEOTIDE SEQUENCE [LARGE SCALE GENOMIC DNA]</scope>
    <source>
        <strain evidence="8 9">CBS 203.66</strain>
    </source>
</reference>
<dbReference type="Pfam" id="PF07690">
    <property type="entry name" value="MFS_1"/>
    <property type="match status" value="1"/>
</dbReference>
<dbReference type="PROSITE" id="PS50850">
    <property type="entry name" value="MFS"/>
    <property type="match status" value="1"/>
</dbReference>
<dbReference type="PANTHER" id="PTHR23501:SF198">
    <property type="entry name" value="AZOLE RESISTANCE PROTEIN 1-RELATED"/>
    <property type="match status" value="1"/>
</dbReference>
<feature type="transmembrane region" description="Helical" evidence="6">
    <location>
        <begin position="133"/>
        <end position="151"/>
    </location>
</feature>
<feature type="transmembrane region" description="Helical" evidence="6">
    <location>
        <begin position="457"/>
        <end position="478"/>
    </location>
</feature>
<dbReference type="Proteomes" id="UP000469559">
    <property type="component" value="Unassembled WGS sequence"/>
</dbReference>
<feature type="transmembrane region" description="Helical" evidence="6">
    <location>
        <begin position="95"/>
        <end position="121"/>
    </location>
</feature>
<proteinExistence type="predicted"/>
<dbReference type="Gene3D" id="1.20.1250.20">
    <property type="entry name" value="MFS general substrate transporter like domains"/>
    <property type="match status" value="1"/>
</dbReference>
<dbReference type="CDD" id="cd17502">
    <property type="entry name" value="MFS_Azr1_MDR_like"/>
    <property type="match status" value="1"/>
</dbReference>
<keyword evidence="3 6" id="KW-1133">Transmembrane helix</keyword>
<feature type="transmembrane region" description="Helical" evidence="6">
    <location>
        <begin position="490"/>
        <end position="514"/>
    </location>
</feature>
<evidence type="ECO:0000256" key="2">
    <source>
        <dbReference type="ARBA" id="ARBA00022692"/>
    </source>
</evidence>
<feature type="transmembrane region" description="Helical" evidence="6">
    <location>
        <begin position="557"/>
        <end position="583"/>
    </location>
</feature>
<keyword evidence="2 6" id="KW-0812">Transmembrane</keyword>
<feature type="transmembrane region" description="Helical" evidence="6">
    <location>
        <begin position="402"/>
        <end position="420"/>
    </location>
</feature>
<feature type="transmembrane region" description="Helical" evidence="6">
    <location>
        <begin position="362"/>
        <end position="382"/>
    </location>
</feature>
<gene>
    <name evidence="8" type="primary">roqT_1</name>
    <name evidence="8" type="ORF">LARI1_G003791</name>
</gene>
<feature type="transmembrane region" description="Helical" evidence="6">
    <location>
        <begin position="294"/>
        <end position="313"/>
    </location>
</feature>
<evidence type="ECO:0000256" key="1">
    <source>
        <dbReference type="ARBA" id="ARBA00004141"/>
    </source>
</evidence>
<keyword evidence="4 6" id="KW-0472">Membrane</keyword>
<feature type="compositionally biased region" description="Basic and acidic residues" evidence="5">
    <location>
        <begin position="593"/>
        <end position="603"/>
    </location>
</feature>
<dbReference type="AlphaFoldDB" id="A0A8T9BLG6"/>
<evidence type="ECO:0000256" key="5">
    <source>
        <dbReference type="SAM" id="MobiDB-lite"/>
    </source>
</evidence>
<keyword evidence="9" id="KW-1185">Reference proteome</keyword>
<feature type="transmembrane region" description="Helical" evidence="6">
    <location>
        <begin position="325"/>
        <end position="342"/>
    </location>
</feature>
<accession>A0A8T9BLG6</accession>
<feature type="transmembrane region" description="Helical" evidence="6">
    <location>
        <begin position="425"/>
        <end position="445"/>
    </location>
</feature>
<comment type="caution">
    <text evidence="8">The sequence shown here is derived from an EMBL/GenBank/DDBJ whole genome shotgun (WGS) entry which is preliminary data.</text>
</comment>
<dbReference type="SUPFAM" id="SSF103473">
    <property type="entry name" value="MFS general substrate transporter"/>
    <property type="match status" value="1"/>
</dbReference>
<evidence type="ECO:0000313" key="9">
    <source>
        <dbReference type="Proteomes" id="UP000469559"/>
    </source>
</evidence>
<feature type="domain" description="Major facilitator superfamily (MFS) profile" evidence="7">
    <location>
        <begin position="98"/>
        <end position="588"/>
    </location>
</feature>
<dbReference type="PANTHER" id="PTHR23501">
    <property type="entry name" value="MAJOR FACILITATOR SUPERFAMILY"/>
    <property type="match status" value="1"/>
</dbReference>